<proteinExistence type="predicted"/>
<evidence type="ECO:0000313" key="2">
    <source>
        <dbReference type="EMBL" id="GAA0185557.1"/>
    </source>
</evidence>
<reference evidence="2 3" key="1">
    <citation type="submission" date="2024-01" db="EMBL/GenBank/DDBJ databases">
        <title>The complete chloroplast genome sequence of Lithospermum erythrorhizon: insights into the phylogenetic relationship among Boraginaceae species and the maternal lineages of purple gromwells.</title>
        <authorList>
            <person name="Okada T."/>
            <person name="Watanabe K."/>
        </authorList>
    </citation>
    <scope>NUCLEOTIDE SEQUENCE [LARGE SCALE GENOMIC DNA]</scope>
</reference>
<accession>A0AAV3RWD1</accession>
<evidence type="ECO:0000256" key="1">
    <source>
        <dbReference type="SAM" id="MobiDB-lite"/>
    </source>
</evidence>
<evidence type="ECO:0000313" key="3">
    <source>
        <dbReference type="Proteomes" id="UP001454036"/>
    </source>
</evidence>
<feature type="compositionally biased region" description="Polar residues" evidence="1">
    <location>
        <begin position="1"/>
        <end position="15"/>
    </location>
</feature>
<dbReference type="EMBL" id="BAABME010012820">
    <property type="protein sequence ID" value="GAA0185557.1"/>
    <property type="molecule type" value="Genomic_DNA"/>
</dbReference>
<gene>
    <name evidence="2" type="ORF">LIER_32845</name>
</gene>
<dbReference type="Proteomes" id="UP001454036">
    <property type="component" value="Unassembled WGS sequence"/>
</dbReference>
<sequence length="87" mass="9519">MESKLPNKTMNKQNITKTPTKKPVTLPPRRGAIKIKIFRGICRAIVSTISMGHKEFKNGGCLHSIPIVPAETGSGSSTVAKKKQFEE</sequence>
<organism evidence="2 3">
    <name type="scientific">Lithospermum erythrorhizon</name>
    <name type="common">Purple gromwell</name>
    <name type="synonym">Lithospermum officinale var. erythrorhizon</name>
    <dbReference type="NCBI Taxonomy" id="34254"/>
    <lineage>
        <taxon>Eukaryota</taxon>
        <taxon>Viridiplantae</taxon>
        <taxon>Streptophyta</taxon>
        <taxon>Embryophyta</taxon>
        <taxon>Tracheophyta</taxon>
        <taxon>Spermatophyta</taxon>
        <taxon>Magnoliopsida</taxon>
        <taxon>eudicotyledons</taxon>
        <taxon>Gunneridae</taxon>
        <taxon>Pentapetalae</taxon>
        <taxon>asterids</taxon>
        <taxon>lamiids</taxon>
        <taxon>Boraginales</taxon>
        <taxon>Boraginaceae</taxon>
        <taxon>Boraginoideae</taxon>
        <taxon>Lithospermeae</taxon>
        <taxon>Lithospermum</taxon>
    </lineage>
</organism>
<feature type="compositionally biased region" description="Low complexity" evidence="1">
    <location>
        <begin position="16"/>
        <end position="28"/>
    </location>
</feature>
<protein>
    <submittedName>
        <fullName evidence="2">Uncharacterized protein</fullName>
    </submittedName>
</protein>
<dbReference type="AlphaFoldDB" id="A0AAV3RWD1"/>
<feature type="region of interest" description="Disordered" evidence="1">
    <location>
        <begin position="1"/>
        <end position="28"/>
    </location>
</feature>
<name>A0AAV3RWD1_LITER</name>
<comment type="caution">
    <text evidence="2">The sequence shown here is derived from an EMBL/GenBank/DDBJ whole genome shotgun (WGS) entry which is preliminary data.</text>
</comment>
<keyword evidence="3" id="KW-1185">Reference proteome</keyword>